<reference evidence="1 2" key="1">
    <citation type="submission" date="2016-12" db="EMBL/GenBank/DDBJ databases">
        <title>Discovery of methanogenic haloarchaea.</title>
        <authorList>
            <person name="Sorokin D.Y."/>
            <person name="Makarova K.S."/>
            <person name="Abbas B."/>
            <person name="Ferrer M."/>
            <person name="Golyshin P.N."/>
        </authorList>
    </citation>
    <scope>NUCLEOTIDE SEQUENCE [LARGE SCALE GENOMIC DNA]</scope>
    <source>
        <strain evidence="1">AMET1</strain>
    </source>
</reference>
<gene>
    <name evidence="1" type="ORF">AMET1_0153</name>
</gene>
<sequence>MSIVSVDEVEGTKEVLAGFLGLDVGDIIRKVDWYKDERPLKDWYEFEGWEYVPGDVPNKAWWGEPFCRVKVFRYNSDVMYVLQFSPGGSVVHGFSGTTDERPSSFEEKFDELPSLDVWVRRKIDEFEGYNILERLVGVGMPNYSFYLNKRVFESSLFDFIGLGRVVEGNPFLEVRFSSGVLFMGLVGEWVDGEWQLFVFEGDVDGLDSDVEFVSDLFFDGGLFGDGGFDRVVVDVERRVVWKFLEPVLSNERERLRDRIDRVVGLEDKLSLKPHHKN</sequence>
<protein>
    <submittedName>
        <fullName evidence="1">Uncharacterized protein</fullName>
    </submittedName>
</protein>
<dbReference type="AlphaFoldDB" id="A0A1Y3GDD6"/>
<keyword evidence="2" id="KW-1185">Reference proteome</keyword>
<proteinExistence type="predicted"/>
<evidence type="ECO:0000313" key="2">
    <source>
        <dbReference type="Proteomes" id="UP000195137"/>
    </source>
</evidence>
<dbReference type="RefSeq" id="WP_086636579.1">
    <property type="nucleotide sequence ID" value="NZ_MRZU01000002.1"/>
</dbReference>
<dbReference type="EMBL" id="MRZU01000002">
    <property type="protein sequence ID" value="OUJ19482.1"/>
    <property type="molecule type" value="Genomic_DNA"/>
</dbReference>
<accession>A0A1Y3GDD6</accession>
<evidence type="ECO:0000313" key="1">
    <source>
        <dbReference type="EMBL" id="OUJ19482.1"/>
    </source>
</evidence>
<name>A0A1Y3GDD6_9EURY</name>
<dbReference type="Proteomes" id="UP000195137">
    <property type="component" value="Unassembled WGS sequence"/>
</dbReference>
<organism evidence="1 2">
    <name type="scientific">Methanonatronarchaeum thermophilum</name>
    <dbReference type="NCBI Taxonomy" id="1927129"/>
    <lineage>
        <taxon>Archaea</taxon>
        <taxon>Methanobacteriati</taxon>
        <taxon>Methanobacteriota</taxon>
        <taxon>Methanonatronarchaeia</taxon>
        <taxon>Methanonatronarchaeales</taxon>
        <taxon>Methanonatronarchaeaceae</taxon>
        <taxon>Methanonatronarchaeum</taxon>
    </lineage>
</organism>
<comment type="caution">
    <text evidence="1">The sequence shown here is derived from an EMBL/GenBank/DDBJ whole genome shotgun (WGS) entry which is preliminary data.</text>
</comment>